<gene>
    <name evidence="1" type="ORF">K469DRAFT_581041</name>
</gene>
<sequence length="54" mass="6654">FEKQGFREVGRLEVDLDEFVPRPPDERERVKCRLEGDEWRVYVLMHMKRMMKEG</sequence>
<evidence type="ECO:0000313" key="2">
    <source>
        <dbReference type="Proteomes" id="UP000800200"/>
    </source>
</evidence>
<keyword evidence="2" id="KW-1185">Reference proteome</keyword>
<protein>
    <submittedName>
        <fullName evidence="1">Uncharacterized protein</fullName>
    </submittedName>
</protein>
<proteinExistence type="predicted"/>
<accession>A0A6A6DZW6</accession>
<evidence type="ECO:0000313" key="1">
    <source>
        <dbReference type="EMBL" id="KAF2183952.1"/>
    </source>
</evidence>
<dbReference type="AlphaFoldDB" id="A0A6A6DZW6"/>
<reference evidence="1" key="1">
    <citation type="journal article" date="2020" name="Stud. Mycol.">
        <title>101 Dothideomycetes genomes: a test case for predicting lifestyles and emergence of pathogens.</title>
        <authorList>
            <person name="Haridas S."/>
            <person name="Albert R."/>
            <person name="Binder M."/>
            <person name="Bloem J."/>
            <person name="Labutti K."/>
            <person name="Salamov A."/>
            <person name="Andreopoulos B."/>
            <person name="Baker S."/>
            <person name="Barry K."/>
            <person name="Bills G."/>
            <person name="Bluhm B."/>
            <person name="Cannon C."/>
            <person name="Castanera R."/>
            <person name="Culley D."/>
            <person name="Daum C."/>
            <person name="Ezra D."/>
            <person name="Gonzalez J."/>
            <person name="Henrissat B."/>
            <person name="Kuo A."/>
            <person name="Liang C."/>
            <person name="Lipzen A."/>
            <person name="Lutzoni F."/>
            <person name="Magnuson J."/>
            <person name="Mondo S."/>
            <person name="Nolan M."/>
            <person name="Ohm R."/>
            <person name="Pangilinan J."/>
            <person name="Park H.-J."/>
            <person name="Ramirez L."/>
            <person name="Alfaro M."/>
            <person name="Sun H."/>
            <person name="Tritt A."/>
            <person name="Yoshinaga Y."/>
            <person name="Zwiers L.-H."/>
            <person name="Turgeon B."/>
            <person name="Goodwin S."/>
            <person name="Spatafora J."/>
            <person name="Crous P."/>
            <person name="Grigoriev I."/>
        </authorList>
    </citation>
    <scope>NUCLEOTIDE SEQUENCE</scope>
    <source>
        <strain evidence="1">CBS 207.26</strain>
    </source>
</reference>
<dbReference type="EMBL" id="ML994640">
    <property type="protein sequence ID" value="KAF2183952.1"/>
    <property type="molecule type" value="Genomic_DNA"/>
</dbReference>
<feature type="non-terminal residue" evidence="1">
    <location>
        <position position="1"/>
    </location>
</feature>
<organism evidence="1 2">
    <name type="scientific">Zopfia rhizophila CBS 207.26</name>
    <dbReference type="NCBI Taxonomy" id="1314779"/>
    <lineage>
        <taxon>Eukaryota</taxon>
        <taxon>Fungi</taxon>
        <taxon>Dikarya</taxon>
        <taxon>Ascomycota</taxon>
        <taxon>Pezizomycotina</taxon>
        <taxon>Dothideomycetes</taxon>
        <taxon>Dothideomycetes incertae sedis</taxon>
        <taxon>Zopfiaceae</taxon>
        <taxon>Zopfia</taxon>
    </lineage>
</organism>
<name>A0A6A6DZW6_9PEZI</name>
<dbReference type="OrthoDB" id="2115692at2759"/>
<dbReference type="Proteomes" id="UP000800200">
    <property type="component" value="Unassembled WGS sequence"/>
</dbReference>